<dbReference type="PANTHER" id="PTHR42840">
    <property type="entry name" value="NAD(P)-BINDING ROSSMANN-FOLD SUPERFAMILY PROTEIN-RELATED"/>
    <property type="match status" value="1"/>
</dbReference>
<accession>A0AA89CAQ3</accession>
<dbReference type="GO" id="GO:0000166">
    <property type="term" value="F:nucleotide binding"/>
    <property type="evidence" value="ECO:0007669"/>
    <property type="project" value="InterPro"/>
</dbReference>
<evidence type="ECO:0000313" key="5">
    <source>
        <dbReference type="EMBL" id="KAK3108503.1"/>
    </source>
</evidence>
<dbReference type="Pfam" id="PF22725">
    <property type="entry name" value="GFO_IDH_MocA_C3"/>
    <property type="match status" value="1"/>
</dbReference>
<keyword evidence="6" id="KW-1185">Reference proteome</keyword>
<dbReference type="Gene3D" id="3.30.360.10">
    <property type="entry name" value="Dihydrodipicolinate Reductase, domain 2"/>
    <property type="match status" value="1"/>
</dbReference>
<dbReference type="GO" id="GO:0005737">
    <property type="term" value="C:cytoplasm"/>
    <property type="evidence" value="ECO:0007669"/>
    <property type="project" value="TreeGrafter"/>
</dbReference>
<gene>
    <name evidence="5" type="ORF">FSP39_009372</name>
</gene>
<evidence type="ECO:0000313" key="6">
    <source>
        <dbReference type="Proteomes" id="UP001186944"/>
    </source>
</evidence>
<keyword evidence="2" id="KW-0560">Oxidoreductase</keyword>
<dbReference type="SUPFAM" id="SSF55347">
    <property type="entry name" value="Glyceraldehyde-3-phosphate dehydrogenase-like, C-terminal domain"/>
    <property type="match status" value="1"/>
</dbReference>
<dbReference type="Pfam" id="PF01408">
    <property type="entry name" value="GFO_IDH_MocA"/>
    <property type="match status" value="1"/>
</dbReference>
<organism evidence="5 6">
    <name type="scientific">Pinctada imbricata</name>
    <name type="common">Atlantic pearl-oyster</name>
    <name type="synonym">Pinctada martensii</name>
    <dbReference type="NCBI Taxonomy" id="66713"/>
    <lineage>
        <taxon>Eukaryota</taxon>
        <taxon>Metazoa</taxon>
        <taxon>Spiralia</taxon>
        <taxon>Lophotrochozoa</taxon>
        <taxon>Mollusca</taxon>
        <taxon>Bivalvia</taxon>
        <taxon>Autobranchia</taxon>
        <taxon>Pteriomorphia</taxon>
        <taxon>Pterioida</taxon>
        <taxon>Pterioidea</taxon>
        <taxon>Pteriidae</taxon>
        <taxon>Pinctada</taxon>
    </lineage>
</organism>
<evidence type="ECO:0008006" key="7">
    <source>
        <dbReference type="Google" id="ProtNLM"/>
    </source>
</evidence>
<dbReference type="GO" id="GO:0006740">
    <property type="term" value="P:NADPH regeneration"/>
    <property type="evidence" value="ECO:0007669"/>
    <property type="project" value="TreeGrafter"/>
</dbReference>
<dbReference type="InterPro" id="IPR036291">
    <property type="entry name" value="NAD(P)-bd_dom_sf"/>
</dbReference>
<dbReference type="PANTHER" id="PTHR42840:SF3">
    <property type="entry name" value="BINDING ROSSMANN FOLD OXIDOREDUCTASE, PUTATIVE (AFU_ORTHOLOGUE AFUA_2G10240)-RELATED"/>
    <property type="match status" value="1"/>
</dbReference>
<feature type="domain" description="Gfo/Idh/MocA-like oxidoreductase N-terminal" evidence="3">
    <location>
        <begin position="6"/>
        <end position="128"/>
    </location>
</feature>
<comment type="caution">
    <text evidence="5">The sequence shown here is derived from an EMBL/GenBank/DDBJ whole genome shotgun (WGS) entry which is preliminary data.</text>
</comment>
<evidence type="ECO:0000259" key="4">
    <source>
        <dbReference type="Pfam" id="PF22725"/>
    </source>
</evidence>
<protein>
    <recommendedName>
        <fullName evidence="7">Inositol 2-dehydrogenase</fullName>
    </recommendedName>
</protein>
<dbReference type="AlphaFoldDB" id="A0AA89CAQ3"/>
<dbReference type="EMBL" id="VSWD01000001">
    <property type="protein sequence ID" value="KAK3108503.1"/>
    <property type="molecule type" value="Genomic_DNA"/>
</dbReference>
<reference evidence="5" key="1">
    <citation type="submission" date="2019-08" db="EMBL/GenBank/DDBJ databases">
        <title>The improved chromosome-level genome for the pearl oyster Pinctada fucata martensii using PacBio sequencing and Hi-C.</title>
        <authorList>
            <person name="Zheng Z."/>
        </authorList>
    </citation>
    <scope>NUCLEOTIDE SEQUENCE</scope>
    <source>
        <strain evidence="5">ZZ-2019</strain>
        <tissue evidence="5">Adductor muscle</tissue>
    </source>
</reference>
<dbReference type="GO" id="GO:0016491">
    <property type="term" value="F:oxidoreductase activity"/>
    <property type="evidence" value="ECO:0007669"/>
    <property type="project" value="UniProtKB-KW"/>
</dbReference>
<dbReference type="Proteomes" id="UP001186944">
    <property type="component" value="Unassembled WGS sequence"/>
</dbReference>
<comment type="similarity">
    <text evidence="1">Belongs to the Gfo/Idh/MocA family.</text>
</comment>
<feature type="domain" description="GFO/IDH/MocA-like oxidoreductase" evidence="4">
    <location>
        <begin position="143"/>
        <end position="259"/>
    </location>
</feature>
<evidence type="ECO:0000256" key="2">
    <source>
        <dbReference type="ARBA" id="ARBA00023002"/>
    </source>
</evidence>
<dbReference type="InterPro" id="IPR000683">
    <property type="entry name" value="Gfo/Idh/MocA-like_OxRdtase_N"/>
</dbReference>
<proteinExistence type="inferred from homology"/>
<evidence type="ECO:0000256" key="1">
    <source>
        <dbReference type="ARBA" id="ARBA00010928"/>
    </source>
</evidence>
<dbReference type="InterPro" id="IPR055170">
    <property type="entry name" value="GFO_IDH_MocA-like_dom"/>
</dbReference>
<sequence>MTKHVVAIFGIGRIGQVHLKNLVNCNRVVVKWIVDAGCMKEKAHGLIDQLRLQGETTFVEIEKSDKVFANDEVEAVFVCVPTSFHAEIAIKALNAGKHVFCEKPLAATLQEVKECYETAKKNNKTLMCAVNRRFDPQFNGIYQMKNEGKLGKIRIIKMTGSDMGNTEEYYKNNPGGIFMDMGIHDVDYICWLAGEKPSSVYATGCRCGTSAEMYARVGEYDTASAIFTFPSGISAHLELSRECGYGYGQNVEVLGTKSLIRSHDLKETELERVTKEGHHLDAVVECFTTRFEKSFQAEIHHFLDVIEGKCECLVSPESYIISTEVVIALTESLDNGDVIKF</sequence>
<name>A0AA89CAQ3_PINIB</name>
<dbReference type="Gene3D" id="3.40.50.720">
    <property type="entry name" value="NAD(P)-binding Rossmann-like Domain"/>
    <property type="match status" value="1"/>
</dbReference>
<dbReference type="SUPFAM" id="SSF51735">
    <property type="entry name" value="NAD(P)-binding Rossmann-fold domains"/>
    <property type="match status" value="1"/>
</dbReference>
<evidence type="ECO:0000259" key="3">
    <source>
        <dbReference type="Pfam" id="PF01408"/>
    </source>
</evidence>